<dbReference type="PRINTS" id="PR00722">
    <property type="entry name" value="CHYMOTRYPSIN"/>
</dbReference>
<dbReference type="AlphaFoldDB" id="A0A2I4CP13"/>
<dbReference type="PANTHER" id="PTHR24252:SF7">
    <property type="entry name" value="HYALIN"/>
    <property type="match status" value="1"/>
</dbReference>
<dbReference type="PROSITE" id="PS00135">
    <property type="entry name" value="TRYPSIN_SER"/>
    <property type="match status" value="1"/>
</dbReference>
<dbReference type="Pfam" id="PF00089">
    <property type="entry name" value="Trypsin"/>
    <property type="match status" value="1"/>
</dbReference>
<dbReference type="GeneID" id="106530624"/>
<evidence type="ECO:0000256" key="4">
    <source>
        <dbReference type="ARBA" id="ARBA00022825"/>
    </source>
</evidence>
<dbReference type="InterPro" id="IPR033116">
    <property type="entry name" value="TRYPSIN_SER"/>
</dbReference>
<dbReference type="Proteomes" id="UP000192220">
    <property type="component" value="Unplaced"/>
</dbReference>
<dbReference type="GO" id="GO:0006508">
    <property type="term" value="P:proteolysis"/>
    <property type="evidence" value="ECO:0007669"/>
    <property type="project" value="UniProtKB-KW"/>
</dbReference>
<dbReference type="PANTHER" id="PTHR24252">
    <property type="entry name" value="ACROSIN-RELATED"/>
    <property type="match status" value="1"/>
</dbReference>
<dbReference type="RefSeq" id="XP_013881733.1">
    <property type="nucleotide sequence ID" value="XM_014026279.1"/>
</dbReference>
<evidence type="ECO:0000256" key="1">
    <source>
        <dbReference type="ARBA" id="ARBA00022670"/>
    </source>
</evidence>
<keyword evidence="1" id="KW-0645">Protease</keyword>
<reference evidence="8" key="1">
    <citation type="submission" date="2025-08" db="UniProtKB">
        <authorList>
            <consortium name="RefSeq"/>
        </authorList>
    </citation>
    <scope>IDENTIFICATION</scope>
    <source>
        <strain evidence="8">Quisiro</strain>
        <tissue evidence="8">Liver</tissue>
    </source>
</reference>
<dbReference type="PROSITE" id="PS50240">
    <property type="entry name" value="TRYPSIN_DOM"/>
    <property type="match status" value="1"/>
</dbReference>
<dbReference type="Gene3D" id="2.40.10.10">
    <property type="entry name" value="Trypsin-like serine proteases"/>
    <property type="match status" value="1"/>
</dbReference>
<proteinExistence type="predicted"/>
<dbReference type="CDD" id="cd00190">
    <property type="entry name" value="Tryp_SPc"/>
    <property type="match status" value="1"/>
</dbReference>
<gene>
    <name evidence="8" type="primary">LOC106530624</name>
</gene>
<evidence type="ECO:0000313" key="8">
    <source>
        <dbReference type="RefSeq" id="XP_013881733.1"/>
    </source>
</evidence>
<keyword evidence="3" id="KW-0378">Hydrolase</keyword>
<dbReference type="InterPro" id="IPR043504">
    <property type="entry name" value="Peptidase_S1_PA_chymotrypsin"/>
</dbReference>
<evidence type="ECO:0000256" key="5">
    <source>
        <dbReference type="ARBA" id="ARBA00023157"/>
    </source>
</evidence>
<sequence>MAYLLCEDSTSVNTLDLHPSGVLLGVYNLTGRNPSKVTRSLSQIICHPEYNEYTVDNDICLLKLSAPVNFTDNIKPICLASADSTFNDGLNIWVTGFGTTGSGSLSNTLQEVKVPIVGNNKCLCYLQGFSKITENMMCAGLKNGGKDSCQGDSGGPLMTQNGFTWVQAGIVSFGDGCALPNRPGVYTRVSQYQKWIGDTVSGMKPGFITFTSPDVDDDMFFTCPTSSHADPFDDSVFSSGENLSPAIQPLTLSGFALFLHVFLSSGGM</sequence>
<organism evidence="7 8">
    <name type="scientific">Austrofundulus limnaeus</name>
    <name type="common">Annual killifish</name>
    <dbReference type="NCBI Taxonomy" id="52670"/>
    <lineage>
        <taxon>Eukaryota</taxon>
        <taxon>Metazoa</taxon>
        <taxon>Chordata</taxon>
        <taxon>Craniata</taxon>
        <taxon>Vertebrata</taxon>
        <taxon>Euteleostomi</taxon>
        <taxon>Actinopterygii</taxon>
        <taxon>Neopterygii</taxon>
        <taxon>Teleostei</taxon>
        <taxon>Neoteleostei</taxon>
        <taxon>Acanthomorphata</taxon>
        <taxon>Ovalentaria</taxon>
        <taxon>Atherinomorphae</taxon>
        <taxon>Cyprinodontiformes</taxon>
        <taxon>Rivulidae</taxon>
        <taxon>Austrofundulus</taxon>
    </lineage>
</organism>
<accession>A0A2I4CP13</accession>
<keyword evidence="4" id="KW-0720">Serine protease</keyword>
<dbReference type="STRING" id="52670.A0A2I4CP13"/>
<protein>
    <submittedName>
        <fullName evidence="8">Prostasin</fullName>
    </submittedName>
</protein>
<dbReference type="FunFam" id="2.40.10.10:FF:000024">
    <property type="entry name" value="Serine protease 53"/>
    <property type="match status" value="1"/>
</dbReference>
<dbReference type="InterPro" id="IPR009003">
    <property type="entry name" value="Peptidase_S1_PA"/>
</dbReference>
<dbReference type="InterPro" id="IPR001254">
    <property type="entry name" value="Trypsin_dom"/>
</dbReference>
<evidence type="ECO:0000313" key="7">
    <source>
        <dbReference type="Proteomes" id="UP000192220"/>
    </source>
</evidence>
<dbReference type="GO" id="GO:0004252">
    <property type="term" value="F:serine-type endopeptidase activity"/>
    <property type="evidence" value="ECO:0007669"/>
    <property type="project" value="InterPro"/>
</dbReference>
<evidence type="ECO:0000259" key="6">
    <source>
        <dbReference type="PROSITE" id="PS50240"/>
    </source>
</evidence>
<evidence type="ECO:0000256" key="2">
    <source>
        <dbReference type="ARBA" id="ARBA00022729"/>
    </source>
</evidence>
<keyword evidence="5" id="KW-1015">Disulfide bond</keyword>
<dbReference type="OrthoDB" id="9448935at2759"/>
<name>A0A2I4CP13_AUSLI</name>
<keyword evidence="2" id="KW-0732">Signal</keyword>
<evidence type="ECO:0000256" key="3">
    <source>
        <dbReference type="ARBA" id="ARBA00022801"/>
    </source>
</evidence>
<keyword evidence="7" id="KW-1185">Reference proteome</keyword>
<dbReference type="InParanoid" id="A0A2I4CP13"/>
<dbReference type="InterPro" id="IPR001314">
    <property type="entry name" value="Peptidase_S1A"/>
</dbReference>
<dbReference type="KEGG" id="alim:106530624"/>
<dbReference type="SUPFAM" id="SSF50494">
    <property type="entry name" value="Trypsin-like serine proteases"/>
    <property type="match status" value="1"/>
</dbReference>
<feature type="domain" description="Peptidase S1" evidence="6">
    <location>
        <begin position="1"/>
        <end position="201"/>
    </location>
</feature>
<dbReference type="SMART" id="SM00020">
    <property type="entry name" value="Tryp_SPc"/>
    <property type="match status" value="1"/>
</dbReference>